<dbReference type="Gene3D" id="3.40.1440.10">
    <property type="entry name" value="GIY-YIG endonuclease"/>
    <property type="match status" value="1"/>
</dbReference>
<dbReference type="NCBIfam" id="TIGR00573">
    <property type="entry name" value="dnaq"/>
    <property type="match status" value="1"/>
</dbReference>
<accession>A0ABY7PSZ4</accession>
<dbReference type="InterPro" id="IPR012337">
    <property type="entry name" value="RNaseH-like_sf"/>
</dbReference>
<keyword evidence="3" id="KW-0269">Exonuclease</keyword>
<feature type="domain" description="GIY-YIG" evidence="2">
    <location>
        <begin position="257"/>
        <end position="335"/>
    </location>
</feature>
<evidence type="ECO:0000259" key="2">
    <source>
        <dbReference type="PROSITE" id="PS50164"/>
    </source>
</evidence>
<dbReference type="Gene3D" id="3.30.420.10">
    <property type="entry name" value="Ribonuclease H-like superfamily/Ribonuclease H"/>
    <property type="match status" value="1"/>
</dbReference>
<dbReference type="RefSeq" id="WP_270128567.1">
    <property type="nucleotide sequence ID" value="NZ_CP115396.1"/>
</dbReference>
<organism evidence="3 4">
    <name type="scientific">Hymenobacter yonginensis</name>
    <dbReference type="NCBI Taxonomy" id="748197"/>
    <lineage>
        <taxon>Bacteria</taxon>
        <taxon>Pseudomonadati</taxon>
        <taxon>Bacteroidota</taxon>
        <taxon>Cytophagia</taxon>
        <taxon>Cytophagales</taxon>
        <taxon>Hymenobacteraceae</taxon>
        <taxon>Hymenobacter</taxon>
    </lineage>
</organism>
<dbReference type="InterPro" id="IPR047296">
    <property type="entry name" value="GIY-YIG_UvrC_Cho"/>
</dbReference>
<dbReference type="CDD" id="cd10434">
    <property type="entry name" value="GIY-YIG_UvrC_Cho"/>
    <property type="match status" value="1"/>
</dbReference>
<dbReference type="SMART" id="SM00465">
    <property type="entry name" value="GIYc"/>
    <property type="match status" value="1"/>
</dbReference>
<dbReference type="SMART" id="SM00479">
    <property type="entry name" value="EXOIII"/>
    <property type="match status" value="1"/>
</dbReference>
<feature type="compositionally biased region" description="Low complexity" evidence="1">
    <location>
        <begin position="192"/>
        <end position="222"/>
    </location>
</feature>
<dbReference type="Pfam" id="PF00929">
    <property type="entry name" value="RNase_T"/>
    <property type="match status" value="1"/>
</dbReference>
<name>A0ABY7PSZ4_9BACT</name>
<dbReference type="InterPro" id="IPR036397">
    <property type="entry name" value="RNaseH_sf"/>
</dbReference>
<keyword evidence="3" id="KW-0540">Nuclease</keyword>
<dbReference type="PROSITE" id="PS50164">
    <property type="entry name" value="GIY_YIG"/>
    <property type="match status" value="1"/>
</dbReference>
<dbReference type="SUPFAM" id="SSF53098">
    <property type="entry name" value="Ribonuclease H-like"/>
    <property type="match status" value="1"/>
</dbReference>
<protein>
    <submittedName>
        <fullName evidence="3">Exonuclease domain-containing protein</fullName>
    </submittedName>
</protein>
<dbReference type="CDD" id="cd06127">
    <property type="entry name" value="DEDDh"/>
    <property type="match status" value="1"/>
</dbReference>
<dbReference type="EMBL" id="CP115396">
    <property type="protein sequence ID" value="WBO85964.1"/>
    <property type="molecule type" value="Genomic_DNA"/>
</dbReference>
<feature type="region of interest" description="Disordered" evidence="1">
    <location>
        <begin position="192"/>
        <end position="225"/>
    </location>
</feature>
<evidence type="ECO:0000256" key="1">
    <source>
        <dbReference type="SAM" id="MobiDB-lite"/>
    </source>
</evidence>
<dbReference type="InterPro" id="IPR000305">
    <property type="entry name" value="GIY-YIG_endonuc"/>
</dbReference>
<keyword evidence="4" id="KW-1185">Reference proteome</keyword>
<dbReference type="Proteomes" id="UP001211872">
    <property type="component" value="Chromosome"/>
</dbReference>
<dbReference type="SUPFAM" id="SSF82771">
    <property type="entry name" value="GIY-YIG endonuclease"/>
    <property type="match status" value="1"/>
</dbReference>
<dbReference type="GO" id="GO:0004527">
    <property type="term" value="F:exonuclease activity"/>
    <property type="evidence" value="ECO:0007669"/>
    <property type="project" value="UniProtKB-KW"/>
</dbReference>
<dbReference type="InterPro" id="IPR013520">
    <property type="entry name" value="Ribonucl_H"/>
</dbReference>
<evidence type="ECO:0000313" key="3">
    <source>
        <dbReference type="EMBL" id="WBO85964.1"/>
    </source>
</evidence>
<dbReference type="InterPro" id="IPR035901">
    <property type="entry name" value="GIY-YIG_endonuc_sf"/>
</dbReference>
<dbReference type="PANTHER" id="PTHR30231">
    <property type="entry name" value="DNA POLYMERASE III SUBUNIT EPSILON"/>
    <property type="match status" value="1"/>
</dbReference>
<dbReference type="Pfam" id="PF01541">
    <property type="entry name" value="GIY-YIG"/>
    <property type="match status" value="1"/>
</dbReference>
<reference evidence="3 4" key="1">
    <citation type="journal article" date="2011" name="Int. J. Syst. Evol. Microbiol.">
        <title>Hymenobacter yonginensis sp. nov., isolated from a mesotrophic artificial lake.</title>
        <authorList>
            <person name="Joung Y."/>
            <person name="Cho S.H."/>
            <person name="Kim H."/>
            <person name="Kim S.B."/>
            <person name="Joh K."/>
        </authorList>
    </citation>
    <scope>NUCLEOTIDE SEQUENCE [LARGE SCALE GENOMIC DNA]</scope>
    <source>
        <strain evidence="3 4">KCTC 22745</strain>
    </source>
</reference>
<gene>
    <name evidence="3" type="ORF">O9Z63_06845</name>
</gene>
<sequence length="521" mass="58499">MYAIIDLETTGGQPTQDRITEIAIFIHDGEKVVDQFDTLLNPGRPIPFFITQLTGISDEMVKDAPKFHEVARKVVEMTEGCVFVAHNVRFDYSFLKKEFGDLGYTYSRKTLCTVRLSRSLMPGQPSYSLGKLCQNIGIPLNGRHRAAGDAAATAILFDRLLKISQQEEALTQPGLSPADTLAAVDANAPAGRRPVAAPARASHPAPSAVPASASDEAPVAVATKKPSARKVKAVQDAIRTALLPPNITPEKVASLPHEAGVYYFHDEKGEVIYVGKSINIYKRIQQHFAIDYKSRKSIEFKNSISDITWELTGSELVALLYESHEIKRLKPLYNRKLRRSVFPAGIFLRTDEQGYKHLYYGRADDHSNSHPLIALGNQFKAKGFLFHKVSKFNLCQKLCDLYKTNGSCFDYQVHRCKGACLGLEPAEEYNKRVEEAIESFTYEHGSFVVIGQGRRADEKTVVVVEHGRYLGFGYVDTETFTARRLDDFKEVITRYNDNKDAQQIIRQYLRTSHKDKVKVFK</sequence>
<dbReference type="InterPro" id="IPR006054">
    <property type="entry name" value="DnaQ"/>
</dbReference>
<proteinExistence type="predicted"/>
<keyword evidence="3" id="KW-0378">Hydrolase</keyword>
<dbReference type="PANTHER" id="PTHR30231:SF41">
    <property type="entry name" value="DNA POLYMERASE III SUBUNIT EPSILON"/>
    <property type="match status" value="1"/>
</dbReference>
<evidence type="ECO:0000313" key="4">
    <source>
        <dbReference type="Proteomes" id="UP001211872"/>
    </source>
</evidence>